<dbReference type="Pfam" id="PF26468">
    <property type="entry name" value="GIY_YIG_3"/>
    <property type="match status" value="1"/>
</dbReference>
<reference evidence="2" key="1">
    <citation type="submission" date="2018-05" db="EMBL/GenBank/DDBJ databases">
        <authorList>
            <person name="Lanie J.A."/>
            <person name="Ng W.-L."/>
            <person name="Kazmierczak K.M."/>
            <person name="Andrzejewski T.M."/>
            <person name="Davidsen T.M."/>
            <person name="Wayne K.J."/>
            <person name="Tettelin H."/>
            <person name="Glass J.I."/>
            <person name="Rusch D."/>
            <person name="Podicherti R."/>
            <person name="Tsui H.-C.T."/>
            <person name="Winkler M.E."/>
        </authorList>
    </citation>
    <scope>NUCLEOTIDE SEQUENCE</scope>
</reference>
<gene>
    <name evidence="2" type="ORF">METZ01_LOCUS250657</name>
</gene>
<dbReference type="InterPro" id="IPR058782">
    <property type="entry name" value="GIY_YIG_3"/>
</dbReference>
<sequence>VNGGKRQLAGCHGQMDWPKRGVYFFFEDGELRSDGTTPRVVRVGTHGLRKSSATLWSRLSQHRGTVGGSMPGGGNHRGSIFRLHVGTALLASGHWSDSIRHSWAVGSNAPSDVRRGEYPLELAVSQHIGAMPFLWLEVDDPPSSMSDRGVVEVGAIALLSASKRQEIDDSSTGWLGRQADRNLVRESGLWNVNHVQDEPDVRFLDVFERHLVE</sequence>
<protein>
    <recommendedName>
        <fullName evidence="1">GIY-YIG domain-containing protein</fullName>
    </recommendedName>
</protein>
<dbReference type="AlphaFoldDB" id="A0A382IFW9"/>
<dbReference type="EMBL" id="UINC01066769">
    <property type="protein sequence ID" value="SVB97803.1"/>
    <property type="molecule type" value="Genomic_DNA"/>
</dbReference>
<evidence type="ECO:0000313" key="2">
    <source>
        <dbReference type="EMBL" id="SVB97803.1"/>
    </source>
</evidence>
<name>A0A382IFW9_9ZZZZ</name>
<accession>A0A382IFW9</accession>
<proteinExistence type="predicted"/>
<organism evidence="2">
    <name type="scientific">marine metagenome</name>
    <dbReference type="NCBI Taxonomy" id="408172"/>
    <lineage>
        <taxon>unclassified sequences</taxon>
        <taxon>metagenomes</taxon>
        <taxon>ecological metagenomes</taxon>
    </lineage>
</organism>
<feature type="domain" description="GIY-YIG" evidence="1">
    <location>
        <begin position="3"/>
        <end position="211"/>
    </location>
</feature>
<evidence type="ECO:0000259" key="1">
    <source>
        <dbReference type="Pfam" id="PF26468"/>
    </source>
</evidence>
<feature type="non-terminal residue" evidence="2">
    <location>
        <position position="1"/>
    </location>
</feature>